<reference evidence="1 2" key="1">
    <citation type="submission" date="2020-09" db="EMBL/GenBank/DDBJ databases">
        <title>Characterization of Paenibacillus peoriae strain ZF390 with broad-spectrum antimicrobial activity as a potential biocontrol agent.</title>
        <authorList>
            <person name="Li L."/>
            <person name="Zhao Y."/>
            <person name="Li B."/>
            <person name="Xie X."/>
        </authorList>
    </citation>
    <scope>NUCLEOTIDE SEQUENCE [LARGE SCALE GENOMIC DNA]</scope>
    <source>
        <strain evidence="1 2">ZF390</strain>
    </source>
</reference>
<accession>A0A7H0Y2D4</accession>
<name>A0A7H0Y2D4_9BACL</name>
<proteinExistence type="predicted"/>
<evidence type="ECO:0000313" key="1">
    <source>
        <dbReference type="EMBL" id="QNR65242.1"/>
    </source>
</evidence>
<dbReference type="Proteomes" id="UP000516384">
    <property type="component" value="Chromosome"/>
</dbReference>
<dbReference type="RefSeq" id="WP_190297149.1">
    <property type="nucleotide sequence ID" value="NZ_CP061172.1"/>
</dbReference>
<sequence>MARVSSKGQITFPARWMKIMGGVATGEWLFFHIQHANQIVYITKDSGHSDSCAQLLGQNFLTIPSDVRKWFKIQPGDDLKFGYDANREAVYFKKRQVLLTCPVCNELGSIGEHPCFVCQETGSVEKEPWLNEITRLMMKSRSYNVSLSIIGHERVQEKQAPVQLLVPKIQLVSSTYSTAILETIQDYYQGRVIREAIEAGSLNVQEYKTEIVSMLRTNFEKDSLEAWLTANS</sequence>
<protein>
    <submittedName>
        <fullName evidence="1">Uncharacterized protein</fullName>
    </submittedName>
</protein>
<evidence type="ECO:0000313" key="2">
    <source>
        <dbReference type="Proteomes" id="UP000516384"/>
    </source>
</evidence>
<organism evidence="1 2">
    <name type="scientific">Paenibacillus peoriae</name>
    <dbReference type="NCBI Taxonomy" id="59893"/>
    <lineage>
        <taxon>Bacteria</taxon>
        <taxon>Bacillati</taxon>
        <taxon>Bacillota</taxon>
        <taxon>Bacilli</taxon>
        <taxon>Bacillales</taxon>
        <taxon>Paenibacillaceae</taxon>
        <taxon>Paenibacillus</taxon>
    </lineage>
</organism>
<dbReference type="EMBL" id="CP061172">
    <property type="protein sequence ID" value="QNR65242.1"/>
    <property type="molecule type" value="Genomic_DNA"/>
</dbReference>
<dbReference type="AlphaFoldDB" id="A0A7H0Y2D4"/>
<gene>
    <name evidence="1" type="ORF">IAQ67_15105</name>
</gene>